<organism evidence="1">
    <name type="scientific">marine sediment metagenome</name>
    <dbReference type="NCBI Taxonomy" id="412755"/>
    <lineage>
        <taxon>unclassified sequences</taxon>
        <taxon>metagenomes</taxon>
        <taxon>ecological metagenomes</taxon>
    </lineage>
</organism>
<comment type="caution">
    <text evidence="1">The sequence shown here is derived from an EMBL/GenBank/DDBJ whole genome shotgun (WGS) entry which is preliminary data.</text>
</comment>
<dbReference type="AlphaFoldDB" id="A0A0F9H133"/>
<gene>
    <name evidence="1" type="ORF">LCGC14_1842040</name>
</gene>
<proteinExistence type="predicted"/>
<accession>A0A0F9H133</accession>
<dbReference type="EMBL" id="LAZR01018367">
    <property type="protein sequence ID" value="KKL96681.1"/>
    <property type="molecule type" value="Genomic_DNA"/>
</dbReference>
<sequence length="601" mass="65070">YWWSYHRRSHWWSRRTITITERTMAIGDKLLPGEQVFTPQMKAAGVKLFPSASTPPVGTTKPTHLGAGSALEKFLFQLPMKGNFGQAAAAGLGVASQIKGAITGQQPSNLFDNAARRQPNLSETTREQIDFFLSDLPRQEQGRQPAGTIRDQPTSFAESGLSVPQQRIPFFPNKRGDSRIPALEMLLGLDLDAERGAQPGTTQPGGEREKGVIEGVQPDISFSAGDLLRLEPRGTTPSPFGPPVPRELPEDDFLTPESMLAPSQIEAKGGFFSNLGKALATPGAAKFLIGLGAQIDPRGLSPLGEIGLQAADAEAERQFSEALASGTPQEQIQIPGLTAESRSRILAEREGREARATAEEREAQLFPRQLEALDQDIATGRIQAEEAKLKLDTIKRSMFESLTGGGAKSAQELIRLGAKAIGIPLADDLELPSNLTRDEAMDILTQAATTFRTRLNLAGRGEQRTILTGAARDARLNTLSSRYRRMLEVLETAETAGLNEFAQAQIIKVEDEILKLGGEIPTGQEAAEALPALDPQQSFNQMLQQLREGGAADQAAAPSDQPAQSAEVQKMLKDLRKKGFVPEDFPTTQDIINAHQALVKK</sequence>
<evidence type="ECO:0000313" key="1">
    <source>
        <dbReference type="EMBL" id="KKL96681.1"/>
    </source>
</evidence>
<name>A0A0F9H133_9ZZZZ</name>
<reference evidence="1" key="1">
    <citation type="journal article" date="2015" name="Nature">
        <title>Complex archaea that bridge the gap between prokaryotes and eukaryotes.</title>
        <authorList>
            <person name="Spang A."/>
            <person name="Saw J.H."/>
            <person name="Jorgensen S.L."/>
            <person name="Zaremba-Niedzwiedzka K."/>
            <person name="Martijn J."/>
            <person name="Lind A.E."/>
            <person name="van Eijk R."/>
            <person name="Schleper C."/>
            <person name="Guy L."/>
            <person name="Ettema T.J."/>
        </authorList>
    </citation>
    <scope>NUCLEOTIDE SEQUENCE</scope>
</reference>
<protein>
    <submittedName>
        <fullName evidence="1">Uncharacterized protein</fullName>
    </submittedName>
</protein>
<feature type="non-terminal residue" evidence="1">
    <location>
        <position position="1"/>
    </location>
</feature>